<sequence length="55" mass="6728">MIYSKSFKYIINPEKLKGFIDYLYIFTQKVRMQETNLSFEYGLEGKDKIVILQRW</sequence>
<name>A0A3B0PK60_9BACT</name>
<dbReference type="Proteomes" id="UP000257559">
    <property type="component" value="Chromosome"/>
</dbReference>
<dbReference type="EMBL" id="LS991951">
    <property type="protein sequence ID" value="SYV97029.1"/>
    <property type="molecule type" value="Genomic_DNA"/>
</dbReference>
<proteinExistence type="predicted"/>
<keyword evidence="2" id="KW-1185">Reference proteome</keyword>
<dbReference type="AlphaFoldDB" id="A0A3B0PK60"/>
<evidence type="ECO:0000313" key="1">
    <source>
        <dbReference type="EMBL" id="SYV97029.1"/>
    </source>
</evidence>
<evidence type="ECO:0000313" key="2">
    <source>
        <dbReference type="Proteomes" id="UP000257559"/>
    </source>
</evidence>
<protein>
    <submittedName>
        <fullName evidence="1">Uncharacterized protein</fullName>
    </submittedName>
</protein>
<accession>A0A3B0PK60</accession>
<dbReference type="KEGG" id="medw:NCTC10132_00384"/>
<organism evidence="1 2">
    <name type="scientific">Mycoplasmopsis edwardii</name>
    <dbReference type="NCBI Taxonomy" id="53558"/>
    <lineage>
        <taxon>Bacteria</taxon>
        <taxon>Bacillati</taxon>
        <taxon>Mycoplasmatota</taxon>
        <taxon>Mycoplasmoidales</taxon>
        <taxon>Metamycoplasmataceae</taxon>
        <taxon>Mycoplasmopsis</taxon>
    </lineage>
</organism>
<gene>
    <name evidence="1" type="ORF">NCTC10132_00384</name>
</gene>
<reference evidence="2" key="1">
    <citation type="submission" date="2018-06" db="EMBL/GenBank/DDBJ databases">
        <authorList>
            <consortium name="Pathogen Informatics"/>
        </authorList>
    </citation>
    <scope>NUCLEOTIDE SEQUENCE [LARGE SCALE GENOMIC DNA]</scope>
    <source>
        <strain evidence="2">NCTC10132</strain>
    </source>
</reference>
<feature type="non-terminal residue" evidence="1">
    <location>
        <position position="55"/>
    </location>
</feature>